<dbReference type="Proteomes" id="UP001474181">
    <property type="component" value="Unassembled WGS sequence"/>
</dbReference>
<proteinExistence type="predicted"/>
<organism evidence="1 2">
    <name type="scientific">Streptomyces hyaluromycini</name>
    <dbReference type="NCBI Taxonomy" id="1377993"/>
    <lineage>
        <taxon>Bacteria</taxon>
        <taxon>Bacillati</taxon>
        <taxon>Actinomycetota</taxon>
        <taxon>Actinomycetes</taxon>
        <taxon>Kitasatosporales</taxon>
        <taxon>Streptomycetaceae</taxon>
        <taxon>Streptomyces</taxon>
    </lineage>
</organism>
<reference evidence="1 2" key="1">
    <citation type="submission" date="2024-06" db="EMBL/GenBank/DDBJ databases">
        <title>The Natural Products Discovery Center: Release of the First 8490 Sequenced Strains for Exploring Actinobacteria Biosynthetic Diversity.</title>
        <authorList>
            <person name="Kalkreuter E."/>
            <person name="Kautsar S.A."/>
            <person name="Yang D."/>
            <person name="Bader C.D."/>
            <person name="Teijaro C.N."/>
            <person name="Fluegel L."/>
            <person name="Davis C.M."/>
            <person name="Simpson J.R."/>
            <person name="Lauterbach L."/>
            <person name="Steele A.D."/>
            <person name="Gui C."/>
            <person name="Meng S."/>
            <person name="Li G."/>
            <person name="Viehrig K."/>
            <person name="Ye F."/>
            <person name="Su P."/>
            <person name="Kiefer A.F."/>
            <person name="Nichols A."/>
            <person name="Cepeda A.J."/>
            <person name="Yan W."/>
            <person name="Fan B."/>
            <person name="Jiang Y."/>
            <person name="Adhikari A."/>
            <person name="Zheng C.-J."/>
            <person name="Schuster L."/>
            <person name="Cowan T.M."/>
            <person name="Smanski M.J."/>
            <person name="Chevrette M.G."/>
            <person name="De Carvalho L.P.S."/>
            <person name="Shen B."/>
        </authorList>
    </citation>
    <scope>NUCLEOTIDE SEQUENCE [LARGE SCALE GENOMIC DNA]</scope>
    <source>
        <strain evidence="1 2">NPDC000234</strain>
    </source>
</reference>
<keyword evidence="2" id="KW-1185">Reference proteome</keyword>
<evidence type="ECO:0000313" key="2">
    <source>
        <dbReference type="Proteomes" id="UP001474181"/>
    </source>
</evidence>
<dbReference type="RefSeq" id="WP_350776983.1">
    <property type="nucleotide sequence ID" value="NZ_JBEPEK010000014.1"/>
</dbReference>
<evidence type="ECO:0008006" key="3">
    <source>
        <dbReference type="Google" id="ProtNLM"/>
    </source>
</evidence>
<protein>
    <recommendedName>
        <fullName evidence="3">Ribbon-helix-helix protein CopG domain-containing protein</fullName>
    </recommendedName>
</protein>
<dbReference type="EMBL" id="JBEPEK010000014">
    <property type="protein sequence ID" value="MER7178539.1"/>
    <property type="molecule type" value="Genomic_DNA"/>
</dbReference>
<evidence type="ECO:0000313" key="1">
    <source>
        <dbReference type="EMBL" id="MER7178539.1"/>
    </source>
</evidence>
<accession>A0ABV1WNU7</accession>
<comment type="caution">
    <text evidence="1">The sequence shown here is derived from an EMBL/GenBank/DDBJ whole genome shotgun (WGS) entry which is preliminary data.</text>
</comment>
<gene>
    <name evidence="1" type="ORF">ABT404_03450</name>
</gene>
<sequence length="556" mass="62875">MSCRTETNIRLPRCAAEALAAVGARRGTSRDETLRQLLAEHVEFQERRDPDDRLTHISTVLRYPPPPLLRREPRPDRPVRLRAERDLLERARAVSLCLPGQHRRSHRDYQARVLTDAVMTAVAAAEPFTDEALDGLLPLLRHRAALGLWRLTTAGTSTGPERELLIAAEDIRSGLAWQTPMDPETDSDGETDAAAERQLLLAAEALEEEVGWHSPARFEKTARLARQLLTGPDAAAGERMLYEQGAAWEERYQDALHAAERPPMMLRNMFYDWTGRGGTAVWRAYRRVAVQDFEDWLASPVPGESSAPHVVSPPGWLLRTPAAWHAHVPRGTERLAEPYARWVADGRILAFPYKDRQALWPMTPAGSGWEPVPGIEPLAAAARAEKLRPEEISGFIEAVLIDWIHAYEADSSLRIMLDLPADLAHRFGFLTSEQQHAVMAEARAETLRRMNEIIEELRDDGLDELGLQQLREARGNAQIFRRLATRHSKFIASKFRVRRATWRWPGPSVTAELLTGSRTDLLEALAVQAYRSRSRVLEESAQEAWQQAFDRYGRRM</sequence>
<name>A0ABV1WNU7_9ACTN</name>